<keyword evidence="2" id="KW-1185">Reference proteome</keyword>
<evidence type="ECO:0000313" key="2">
    <source>
        <dbReference type="Proteomes" id="UP001054837"/>
    </source>
</evidence>
<dbReference type="Proteomes" id="UP001054837">
    <property type="component" value="Unassembled WGS sequence"/>
</dbReference>
<comment type="caution">
    <text evidence="1">The sequence shown here is derived from an EMBL/GenBank/DDBJ whole genome shotgun (WGS) entry which is preliminary data.</text>
</comment>
<dbReference type="EMBL" id="BPLQ01004428">
    <property type="protein sequence ID" value="GIY07986.1"/>
    <property type="molecule type" value="Genomic_DNA"/>
</dbReference>
<name>A0AAV4QI23_9ARAC</name>
<sequence length="66" mass="7556">MEVDPLDIMEPLALEACLRYRRSRQRNTFPNLPISFPALLQKFSSQLRYNLPPPPPTVAMATTDIL</sequence>
<organism evidence="1 2">
    <name type="scientific">Caerostris darwini</name>
    <dbReference type="NCBI Taxonomy" id="1538125"/>
    <lineage>
        <taxon>Eukaryota</taxon>
        <taxon>Metazoa</taxon>
        <taxon>Ecdysozoa</taxon>
        <taxon>Arthropoda</taxon>
        <taxon>Chelicerata</taxon>
        <taxon>Arachnida</taxon>
        <taxon>Araneae</taxon>
        <taxon>Araneomorphae</taxon>
        <taxon>Entelegynae</taxon>
        <taxon>Araneoidea</taxon>
        <taxon>Araneidae</taxon>
        <taxon>Caerostris</taxon>
    </lineage>
</organism>
<reference evidence="1 2" key="1">
    <citation type="submission" date="2021-06" db="EMBL/GenBank/DDBJ databases">
        <title>Caerostris darwini draft genome.</title>
        <authorList>
            <person name="Kono N."/>
            <person name="Arakawa K."/>
        </authorList>
    </citation>
    <scope>NUCLEOTIDE SEQUENCE [LARGE SCALE GENOMIC DNA]</scope>
</reference>
<dbReference type="AlphaFoldDB" id="A0AAV4QI23"/>
<protein>
    <submittedName>
        <fullName evidence="1">Uncharacterized protein</fullName>
    </submittedName>
</protein>
<accession>A0AAV4QI23</accession>
<gene>
    <name evidence="1" type="ORF">CDAR_574661</name>
</gene>
<proteinExistence type="predicted"/>
<evidence type="ECO:0000313" key="1">
    <source>
        <dbReference type="EMBL" id="GIY07986.1"/>
    </source>
</evidence>